<keyword evidence="3" id="KW-1185">Reference proteome</keyword>
<evidence type="ECO:0000313" key="3">
    <source>
        <dbReference type="Proteomes" id="UP001500888"/>
    </source>
</evidence>
<dbReference type="EMBL" id="BAAAZR010000001">
    <property type="protein sequence ID" value="GAA3788573.1"/>
    <property type="molecule type" value="Genomic_DNA"/>
</dbReference>
<evidence type="ECO:0000313" key="2">
    <source>
        <dbReference type="EMBL" id="GAA3788573.1"/>
    </source>
</evidence>
<dbReference type="Proteomes" id="UP001500888">
    <property type="component" value="Unassembled WGS sequence"/>
</dbReference>
<dbReference type="RefSeq" id="WP_344933427.1">
    <property type="nucleotide sequence ID" value="NZ_BAAAZR010000001.1"/>
</dbReference>
<gene>
    <name evidence="2" type="ORF">GCM10022226_04050</name>
</gene>
<reference evidence="3" key="1">
    <citation type="journal article" date="2019" name="Int. J. Syst. Evol. Microbiol.">
        <title>The Global Catalogue of Microorganisms (GCM) 10K type strain sequencing project: providing services to taxonomists for standard genome sequencing and annotation.</title>
        <authorList>
            <consortium name="The Broad Institute Genomics Platform"/>
            <consortium name="The Broad Institute Genome Sequencing Center for Infectious Disease"/>
            <person name="Wu L."/>
            <person name="Ma J."/>
        </authorList>
    </citation>
    <scope>NUCLEOTIDE SEQUENCE [LARGE SCALE GENOMIC DNA]</scope>
    <source>
        <strain evidence="3">JCM 16908</strain>
    </source>
</reference>
<proteinExistence type="predicted"/>
<protein>
    <submittedName>
        <fullName evidence="2">Uncharacterized protein</fullName>
    </submittedName>
</protein>
<organism evidence="2 3">
    <name type="scientific">Sphaerisporangium flaviroseum</name>
    <dbReference type="NCBI Taxonomy" id="509199"/>
    <lineage>
        <taxon>Bacteria</taxon>
        <taxon>Bacillati</taxon>
        <taxon>Actinomycetota</taxon>
        <taxon>Actinomycetes</taxon>
        <taxon>Streptosporangiales</taxon>
        <taxon>Streptosporangiaceae</taxon>
        <taxon>Sphaerisporangium</taxon>
    </lineage>
</organism>
<feature type="region of interest" description="Disordered" evidence="1">
    <location>
        <begin position="41"/>
        <end position="63"/>
    </location>
</feature>
<accession>A0ABP7HBM8</accession>
<sequence length="63" mass="6199">MVTNVGDTGVGTAGDERTAAVEGVVASDAVQPVVAEFTRTVSDTGPTISLPSAPKTGSLSCGY</sequence>
<name>A0ABP7HBM8_9ACTN</name>
<comment type="caution">
    <text evidence="2">The sequence shown here is derived from an EMBL/GenBank/DDBJ whole genome shotgun (WGS) entry which is preliminary data.</text>
</comment>
<evidence type="ECO:0000256" key="1">
    <source>
        <dbReference type="SAM" id="MobiDB-lite"/>
    </source>
</evidence>